<dbReference type="InterPro" id="IPR015032">
    <property type="entry name" value="ThsB__TIR-like_domain"/>
</dbReference>
<protein>
    <submittedName>
        <fullName evidence="2">TIR-like domain protein</fullName>
    </submittedName>
</protein>
<feature type="domain" description="Thoeris protein ThsB TIR-like" evidence="1">
    <location>
        <begin position="9"/>
        <end position="108"/>
    </location>
</feature>
<organism evidence="2">
    <name type="scientific">Siphoviridae sp. ctXZx16</name>
    <dbReference type="NCBI Taxonomy" id="2826371"/>
    <lineage>
        <taxon>Viruses</taxon>
        <taxon>Duplodnaviria</taxon>
        <taxon>Heunggongvirae</taxon>
        <taxon>Uroviricota</taxon>
        <taxon>Caudoviricetes</taxon>
    </lineage>
</organism>
<accession>A0A8S5MKQ1</accession>
<evidence type="ECO:0000313" key="2">
    <source>
        <dbReference type="EMBL" id="DAD82810.1"/>
    </source>
</evidence>
<sequence length="200" mass="23368">MSDTKHKCFISFKTENTSYKNYIQYNLNVDMIDKSLNEPINSDDEDYIMRKIREDYLSDSTVTICLIGKHSAENDPNENQTYIKRELQASLYNGANNTRNGILGVVLPEMIDSIYKGKYTCPTCGESHNAIVINNDTVIREFNYNYYIPKLNNTCHWTEDERYCVLVRWDDFCKSPETYIEKAFQKRNSSIANKVKVYPD</sequence>
<reference evidence="2" key="1">
    <citation type="journal article" date="2021" name="Proc. Natl. Acad. Sci. U.S.A.">
        <title>A Catalog of Tens of Thousands of Viruses from Human Metagenomes Reveals Hidden Associations with Chronic Diseases.</title>
        <authorList>
            <person name="Tisza M.J."/>
            <person name="Buck C.B."/>
        </authorList>
    </citation>
    <scope>NUCLEOTIDE SEQUENCE</scope>
    <source>
        <strain evidence="2">CtXZx16</strain>
    </source>
</reference>
<proteinExistence type="predicted"/>
<evidence type="ECO:0000259" key="1">
    <source>
        <dbReference type="Pfam" id="PF08937"/>
    </source>
</evidence>
<dbReference type="EMBL" id="BK014925">
    <property type="protein sequence ID" value="DAD82810.1"/>
    <property type="molecule type" value="Genomic_DNA"/>
</dbReference>
<name>A0A8S5MKQ1_9CAUD</name>
<dbReference type="Pfam" id="PF08937">
    <property type="entry name" value="ThsB_TIR"/>
    <property type="match status" value="1"/>
</dbReference>